<dbReference type="Proteomes" id="UP001642464">
    <property type="component" value="Unassembled WGS sequence"/>
</dbReference>
<name>A0ABP0IX52_9DINO</name>
<dbReference type="Pfam" id="PF23185">
    <property type="entry name" value="CFAP43_N"/>
    <property type="match status" value="1"/>
</dbReference>
<reference evidence="1 2" key="1">
    <citation type="submission" date="2024-02" db="EMBL/GenBank/DDBJ databases">
        <authorList>
            <person name="Chen Y."/>
            <person name="Shah S."/>
            <person name="Dougan E. K."/>
            <person name="Thang M."/>
            <person name="Chan C."/>
        </authorList>
    </citation>
    <scope>NUCLEOTIDE SEQUENCE [LARGE SCALE GENOMIC DNA]</scope>
</reference>
<comment type="caution">
    <text evidence="1">The sequence shown here is derived from an EMBL/GenBank/DDBJ whole genome shotgun (WGS) entry which is preliminary data.</text>
</comment>
<keyword evidence="1" id="KW-0282">Flagellum</keyword>
<sequence>MAPPKKAPDASTVDLHVTYVPLSAPMNFTAPRTVCYAAANSVHFWDMESNSTSSFPTPTYGITKMCANAEKGLVAFCEGGAHPQVYVYSCSPYKLLFTLSDLAELELADMAFSHCGSRLYALSRATSKRLTIFSMKTGRLLPGCELQLPLRFDKVSVYPGHKDHLAVVRSSTVRMISITKSFETYISKLQPASIPSDVDLAVSAYCWTASGHFLVATRQGMLCTMDGATGALVYICQAEQPITSIILTQEYLVTSHIGNTLNFWELQPQALARSSPEEVQSFAAGLALAPQMALSTGMFQLKKVADLESVGTQRLAHRLLGQVASLQTTPDSKEAVLTTAEGEVWTIKLPSKKREDADSEADFEEDDMYVRADQLQMELLCWFHPHTITSICPIGTGLQVCASADEGGRLRLWQVIRGEDPKGFKLLRFTSAVTSLTAEARGKFLLAGTDSGCIHAVAVDPWPEAQVIDSNRISEVGIAKLCSTSSEDGLSLKVAALLFDGRIAMVSFSLREPKVKMLGLVEHLGSVEDIYFHEQEKAEELNMPPKLLAVGCTKDASCMWSVRTPKDSFEPRDMVIHREAMGFWSSKLNSDTVEGRPTAVCSISKSEAAVGFASGAVTIYATPTHVGLMVKSAATPVKSLVPPGAHHLISSLQTNLSSTILMVGCMDGSVLKLGIPAGDELLCKTLHSPYNGGTAQVVCSRDSTVAISTGGADGLLVWSEPGSEISVPADDSHLKAEEDETFGDETSAHFAFELDDTDVNAFPVWVPPAVAGADATKGDDEEVELSEEAAAKRKLMSHEIEALRKKLRILIDHNSNAPDLEKLERGEFCVDFEERHAIASKSKERCDALRAEIEHENVARQLIRDRLIKEFWDPMRGKGCQITSLTSSLAVSNYPERTVSEEESTITRKLRMLRKSEQLEFQMLRGSSCPPELKKDLVLDVDHFASGREQYMVNWWPGVHTKASEARAKQLAEVEAEVKRRAAEKKAKEDAEKQKEKDKGKDAKGEESGIKTIEETGSGTSADSIVAEEQKFLYEPFELVTNSRRRLQIHLLQSLSADYRMHFNELFKACQGDKKNIIDGIKEKCSRIHQILGELQIEEEVPEPTLQEVEDSDSVLKVQDHEIAVEKWISPEERKAREEAAAKEEERLRQLRENDAGQRALVQMMGGTLKTKKDLTPLEIVLDKEAWMDEIPEEDMTELQKAAFAEYQAKEKALAEAQEAYKKQLSAELKSLRAGVQELTLQFEGLLKRLHHERFAHDAKFLCQELYCARLQLALLQNVEDNLVREQAELDLEASKAKVLGCEQRVNDFTAEVQRVKGEQDDRARYEKEVSSAQHFRQAFANSTLEANAITTLLQLFRKKREKDLNRARSFASETNEGARTARKSVSNLFSPKGAPSYTPFDVVADPYADLGAEPKAATDGQVEDDIRMEDCPEGVDEDSFNRMRELRSEKLRAEAEVTKGATVLAEMGGFLAHLERESAEAKSDRDRLERELREHKELMTRELYDIEILFKLKQGQVEVPQAAVVTDYSDAIVIDQEVVESRNSRITDLGKDKVHILTKIKEFRKSLSLLDWEHEMLALQTTDLEERTKDVHMLRVTKDLQSLLKGGEEGRNKAESDLLERKIEHVSEATEKKEQALKKQHAMLAHAAKLRKNENGMLEKKLRELQQNVIQREHIRRLRGPAGGGGGAPQKTGGGGRVEEDEGAAKAARTAFKELRSRQRLMEAAKKNTEEIEILHKELDRLRQRTFPSFVQLHEDRSVNPDFR</sequence>
<evidence type="ECO:0000313" key="2">
    <source>
        <dbReference type="Proteomes" id="UP001642464"/>
    </source>
</evidence>
<dbReference type="PANTHER" id="PTHR14885:SF1">
    <property type="entry name" value="CILIA- AND FLAGELLA-ASSOCIATED PROTEIN 43"/>
    <property type="match status" value="1"/>
</dbReference>
<dbReference type="SUPFAM" id="SSF50978">
    <property type="entry name" value="WD40 repeat-like"/>
    <property type="match status" value="2"/>
</dbReference>
<dbReference type="Pfam" id="PF25828">
    <property type="entry name" value="CC_Cfap43"/>
    <property type="match status" value="3"/>
</dbReference>
<dbReference type="Gene3D" id="2.130.10.10">
    <property type="entry name" value="YVTN repeat-like/Quinoprotein amine dehydrogenase"/>
    <property type="match status" value="2"/>
</dbReference>
<protein>
    <submittedName>
        <fullName evidence="1">Cilia- and flagella-associated protein 43</fullName>
    </submittedName>
</protein>
<keyword evidence="1" id="KW-0966">Cell projection</keyword>
<keyword evidence="1" id="KW-0969">Cilium</keyword>
<organism evidence="1 2">
    <name type="scientific">Durusdinium trenchii</name>
    <dbReference type="NCBI Taxonomy" id="1381693"/>
    <lineage>
        <taxon>Eukaryota</taxon>
        <taxon>Sar</taxon>
        <taxon>Alveolata</taxon>
        <taxon>Dinophyceae</taxon>
        <taxon>Suessiales</taxon>
        <taxon>Symbiodiniaceae</taxon>
        <taxon>Durusdinium</taxon>
    </lineage>
</organism>
<keyword evidence="2" id="KW-1185">Reference proteome</keyword>
<evidence type="ECO:0000313" key="1">
    <source>
        <dbReference type="EMBL" id="CAK9006693.1"/>
    </source>
</evidence>
<dbReference type="EMBL" id="CAXAMM010005280">
    <property type="protein sequence ID" value="CAK9006693.1"/>
    <property type="molecule type" value="Genomic_DNA"/>
</dbReference>
<dbReference type="InterPro" id="IPR036322">
    <property type="entry name" value="WD40_repeat_dom_sf"/>
</dbReference>
<dbReference type="InterPro" id="IPR015943">
    <property type="entry name" value="WD40/YVTN_repeat-like_dom_sf"/>
</dbReference>
<proteinExistence type="predicted"/>
<gene>
    <name evidence="1" type="ORF">SCF082_LOCUS9140</name>
</gene>
<accession>A0ABP0IX52</accession>
<dbReference type="InterPro" id="IPR056296">
    <property type="entry name" value="Cfap43_N"/>
</dbReference>
<dbReference type="PANTHER" id="PTHR14885">
    <property type="entry name" value="CILIA- AND FLAGELLA-ASSOCIATED PROTEIN 43-RELATED"/>
    <property type="match status" value="1"/>
</dbReference>